<comment type="cofactor">
    <cofactor evidence="1">
        <name>pyridoxal 5'-phosphate</name>
        <dbReference type="ChEBI" id="CHEBI:597326"/>
    </cofactor>
</comment>
<feature type="domain" description="Aminotransferase class I/classII large" evidence="7">
    <location>
        <begin position="74"/>
        <end position="396"/>
    </location>
</feature>
<evidence type="ECO:0000256" key="6">
    <source>
        <dbReference type="SAM" id="MobiDB-lite"/>
    </source>
</evidence>
<evidence type="ECO:0000256" key="3">
    <source>
        <dbReference type="ARBA" id="ARBA00022576"/>
    </source>
</evidence>
<accession>A0A8I0EXE9</accession>
<dbReference type="NCBIfam" id="NF005855">
    <property type="entry name" value="PRK07777.1"/>
    <property type="match status" value="1"/>
</dbReference>
<dbReference type="SUPFAM" id="SSF53383">
    <property type="entry name" value="PLP-dependent transferases"/>
    <property type="match status" value="1"/>
</dbReference>
<dbReference type="AlphaFoldDB" id="A0A8I0EXE9"/>
<dbReference type="InterPro" id="IPR015424">
    <property type="entry name" value="PyrdxlP-dep_Trfase"/>
</dbReference>
<dbReference type="GO" id="GO:0005737">
    <property type="term" value="C:cytoplasm"/>
    <property type="evidence" value="ECO:0007669"/>
    <property type="project" value="TreeGrafter"/>
</dbReference>
<dbReference type="EMBL" id="JACTVM010000003">
    <property type="protein sequence ID" value="MBC9227156.1"/>
    <property type="molecule type" value="Genomic_DNA"/>
</dbReference>
<reference evidence="8" key="1">
    <citation type="submission" date="2020-09" db="EMBL/GenBank/DDBJ databases">
        <title>Novel species in genus Aeromicrobium.</title>
        <authorList>
            <person name="Zhang G."/>
        </authorList>
    </citation>
    <scope>NUCLEOTIDE SEQUENCE</scope>
    <source>
        <strain evidence="8">Zg-636</strain>
    </source>
</reference>
<dbReference type="InterPro" id="IPR015422">
    <property type="entry name" value="PyrdxlP-dep_Trfase_small"/>
</dbReference>
<dbReference type="InterPro" id="IPR051326">
    <property type="entry name" value="Kynurenine-oxoglutarate_AT"/>
</dbReference>
<evidence type="ECO:0000256" key="5">
    <source>
        <dbReference type="ARBA" id="ARBA00022898"/>
    </source>
</evidence>
<dbReference type="PANTHER" id="PTHR43807:SF20">
    <property type="entry name" value="FI04487P"/>
    <property type="match status" value="1"/>
</dbReference>
<dbReference type="Gene3D" id="3.90.1150.10">
    <property type="entry name" value="Aspartate Aminotransferase, domain 1"/>
    <property type="match status" value="1"/>
</dbReference>
<dbReference type="GO" id="GO:0030170">
    <property type="term" value="F:pyridoxal phosphate binding"/>
    <property type="evidence" value="ECO:0007669"/>
    <property type="project" value="InterPro"/>
</dbReference>
<sequence>MQVRGALQSRRSCRRPAVSPPENGGPTFYFLPPSAALANARRYRRGVKQLSARLDGLGVTIFAEMAQLATSTGAINLGQGFPDQDGPDVIKDAARRAIAEGHNQYPPGLGIPALREAIARHQHRFHGIDVDPEREVVVTTGATEAIAAAVLGLVDPGDDVLVLEPYYDSYRAVIQMAGARHRAVTLRAPDFRLPVDDLRAAVTPRTTAIVLNTPHNPTGAVLTADELAAVAQVAVEHDLVVISDEVYEHLTFGVPHVPIATLPGMAERTLTISSAGKTFSFTGWKVGWATGPAHLVSALFGAKQFLSYTSGAPFQHAVAEALDLPDSFYSSFTADLRRRRDLLCAGLGSAGFEVFVPDGTYFATTDVAALGFTDGLEFCRSLPTLAGVVAIPHQVFFDDRPDGSNPGRTLVRWAFCKRDAVLTEAVERLRLISRLN</sequence>
<dbReference type="Gene3D" id="3.40.640.10">
    <property type="entry name" value="Type I PLP-dependent aspartate aminotransferase-like (Major domain)"/>
    <property type="match status" value="1"/>
</dbReference>
<comment type="similarity">
    <text evidence="2">Belongs to the class-I pyridoxal-phosphate-dependent aminotransferase family.</text>
</comment>
<protein>
    <submittedName>
        <fullName evidence="8">Pyridoxal phosphate-dependent aminotransferase</fullName>
    </submittedName>
</protein>
<evidence type="ECO:0000313" key="9">
    <source>
        <dbReference type="Proteomes" id="UP000620591"/>
    </source>
</evidence>
<dbReference type="InterPro" id="IPR015421">
    <property type="entry name" value="PyrdxlP-dep_Trfase_major"/>
</dbReference>
<evidence type="ECO:0000313" key="8">
    <source>
        <dbReference type="EMBL" id="MBC9227156.1"/>
    </source>
</evidence>
<dbReference type="GO" id="GO:0016212">
    <property type="term" value="F:kynurenine-oxoglutarate transaminase activity"/>
    <property type="evidence" value="ECO:0007669"/>
    <property type="project" value="TreeGrafter"/>
</dbReference>
<evidence type="ECO:0000256" key="4">
    <source>
        <dbReference type="ARBA" id="ARBA00022679"/>
    </source>
</evidence>
<comment type="caution">
    <text evidence="8">The sequence shown here is derived from an EMBL/GenBank/DDBJ whole genome shotgun (WGS) entry which is preliminary data.</text>
</comment>
<keyword evidence="4 8" id="KW-0808">Transferase</keyword>
<evidence type="ECO:0000256" key="1">
    <source>
        <dbReference type="ARBA" id="ARBA00001933"/>
    </source>
</evidence>
<keyword evidence="3 8" id="KW-0032">Aminotransferase</keyword>
<dbReference type="PANTHER" id="PTHR43807">
    <property type="entry name" value="FI04487P"/>
    <property type="match status" value="1"/>
</dbReference>
<dbReference type="CDD" id="cd00609">
    <property type="entry name" value="AAT_like"/>
    <property type="match status" value="1"/>
</dbReference>
<proteinExistence type="inferred from homology"/>
<feature type="region of interest" description="Disordered" evidence="6">
    <location>
        <begin position="1"/>
        <end position="26"/>
    </location>
</feature>
<gene>
    <name evidence="8" type="ORF">IBG24_12610</name>
</gene>
<keyword evidence="5" id="KW-0663">Pyridoxal phosphate</keyword>
<dbReference type="Pfam" id="PF00155">
    <property type="entry name" value="Aminotran_1_2"/>
    <property type="match status" value="1"/>
</dbReference>
<organism evidence="8 9">
    <name type="scientific">Aeromicrobium senzhongii</name>
    <dbReference type="NCBI Taxonomy" id="2663859"/>
    <lineage>
        <taxon>Bacteria</taxon>
        <taxon>Bacillati</taxon>
        <taxon>Actinomycetota</taxon>
        <taxon>Actinomycetes</taxon>
        <taxon>Propionibacteriales</taxon>
        <taxon>Nocardioidaceae</taxon>
        <taxon>Aeromicrobium</taxon>
    </lineage>
</organism>
<evidence type="ECO:0000256" key="2">
    <source>
        <dbReference type="ARBA" id="ARBA00007441"/>
    </source>
</evidence>
<name>A0A8I0EXE9_9ACTN</name>
<evidence type="ECO:0000259" key="7">
    <source>
        <dbReference type="Pfam" id="PF00155"/>
    </source>
</evidence>
<dbReference type="FunFam" id="3.40.640.10:FF:000024">
    <property type="entry name" value="Kynurenine--oxoglutarate transaminase 3"/>
    <property type="match status" value="1"/>
</dbReference>
<dbReference type="InterPro" id="IPR004839">
    <property type="entry name" value="Aminotransferase_I/II_large"/>
</dbReference>
<dbReference type="Proteomes" id="UP000620591">
    <property type="component" value="Unassembled WGS sequence"/>
</dbReference>